<reference evidence="3 4" key="1">
    <citation type="journal article" date="2014" name="ISME J.">
        <title>Ecophysiology of Thioploca ingrica as revealed by the complete genome sequence supplemented with proteomic evidence.</title>
        <authorList>
            <person name="Kojima H."/>
            <person name="Ogura Y."/>
            <person name="Yamamoto N."/>
            <person name="Togashi T."/>
            <person name="Mori H."/>
            <person name="Watanabe T."/>
            <person name="Nemoto F."/>
            <person name="Kurokawa K."/>
            <person name="Hayashi T."/>
            <person name="Fukui M."/>
        </authorList>
    </citation>
    <scope>NUCLEOTIDE SEQUENCE [LARGE SCALE GENOMIC DNA]</scope>
</reference>
<dbReference type="Proteomes" id="UP000031623">
    <property type="component" value="Chromosome"/>
</dbReference>
<keyword evidence="4" id="KW-1185">Reference proteome</keyword>
<protein>
    <submittedName>
        <fullName evidence="3">Transposase IS4</fullName>
    </submittedName>
</protein>
<dbReference type="OrthoDB" id="9182628at2"/>
<dbReference type="GO" id="GO:0003677">
    <property type="term" value="F:DNA binding"/>
    <property type="evidence" value="ECO:0007669"/>
    <property type="project" value="InterPro"/>
</dbReference>
<dbReference type="InterPro" id="IPR002559">
    <property type="entry name" value="Transposase_11"/>
</dbReference>
<feature type="region of interest" description="Disordered" evidence="1">
    <location>
        <begin position="51"/>
        <end position="76"/>
    </location>
</feature>
<accession>A0A090AKV6</accession>
<evidence type="ECO:0000313" key="4">
    <source>
        <dbReference type="Proteomes" id="UP000031623"/>
    </source>
</evidence>
<dbReference type="AlphaFoldDB" id="A0A090AKV6"/>
<dbReference type="Pfam" id="PF01609">
    <property type="entry name" value="DDE_Tnp_1"/>
    <property type="match status" value="1"/>
</dbReference>
<dbReference type="HOGENOM" id="CLU_1124123_0_0_6"/>
<dbReference type="PANTHER" id="PTHR33408">
    <property type="entry name" value="TRANSPOSASE"/>
    <property type="match status" value="1"/>
</dbReference>
<organism evidence="3 4">
    <name type="scientific">Thioploca ingrica</name>
    <dbReference type="NCBI Taxonomy" id="40754"/>
    <lineage>
        <taxon>Bacteria</taxon>
        <taxon>Pseudomonadati</taxon>
        <taxon>Pseudomonadota</taxon>
        <taxon>Gammaproteobacteria</taxon>
        <taxon>Thiotrichales</taxon>
        <taxon>Thiotrichaceae</taxon>
        <taxon>Thioploca</taxon>
    </lineage>
</organism>
<name>A0A090AKV6_9GAMM</name>
<feature type="domain" description="Transposase IS4-like" evidence="2">
    <location>
        <begin position="74"/>
        <end position="162"/>
    </location>
</feature>
<dbReference type="PANTHER" id="PTHR33408:SF2">
    <property type="entry name" value="TRANSPOSASE DDE DOMAIN-CONTAINING PROTEIN"/>
    <property type="match status" value="1"/>
</dbReference>
<evidence type="ECO:0000256" key="1">
    <source>
        <dbReference type="SAM" id="MobiDB-lite"/>
    </source>
</evidence>
<gene>
    <name evidence="3" type="ORF">THII_1995</name>
</gene>
<evidence type="ECO:0000259" key="2">
    <source>
        <dbReference type="Pfam" id="PF01609"/>
    </source>
</evidence>
<dbReference type="EMBL" id="AP014633">
    <property type="protein sequence ID" value="BAP56292.1"/>
    <property type="molecule type" value="Genomic_DNA"/>
</dbReference>
<dbReference type="GO" id="GO:0006313">
    <property type="term" value="P:DNA transposition"/>
    <property type="evidence" value="ECO:0007669"/>
    <property type="project" value="InterPro"/>
</dbReference>
<dbReference type="GO" id="GO:0004803">
    <property type="term" value="F:transposase activity"/>
    <property type="evidence" value="ECO:0007669"/>
    <property type="project" value="InterPro"/>
</dbReference>
<sequence>MPTLEKLEKQLAKLEQDIREYLAELEENNRTERDIPTEDEALAEKLERLKARQEQTQARLEQRGEGETPVSETDPDARLLSKRGQTVAGYNVQIAVDSKHKLIGCSEVVNDGNDTQQLAPMAIKAKETLEVEPLTVDADTGYDDREQIKAGVDAGITPEVPLADKEAQPRKAGRLVCSELTFDADSYRCPAGNPLNRQGGKYSGNPLQKPAYVPKVNYAKNACRNKPATNSFIAGSTNILLMNTNNA</sequence>
<dbReference type="KEGG" id="tig:THII_1995"/>
<proteinExistence type="predicted"/>
<evidence type="ECO:0000313" key="3">
    <source>
        <dbReference type="EMBL" id="BAP56292.1"/>
    </source>
</evidence>